<organism evidence="1 2">
    <name type="scientific">Methylopila henanensis</name>
    <dbReference type="NCBI Taxonomy" id="873516"/>
    <lineage>
        <taxon>Bacteria</taxon>
        <taxon>Pseudomonadati</taxon>
        <taxon>Pseudomonadota</taxon>
        <taxon>Alphaproteobacteria</taxon>
        <taxon>Hyphomicrobiales</taxon>
        <taxon>Methylopilaceae</taxon>
        <taxon>Methylopila</taxon>
    </lineage>
</organism>
<sequence length="95" mass="10647">MTTPEAYSAYRQGLVGSPAFRAQEMAKCLNEQKRLTPELRQAAATLLNIPVEKFADVICERSINGIVSGRIDYEAYKKIQAKKLDAEIVKVFQGR</sequence>
<dbReference type="EMBL" id="JBHUER010000004">
    <property type="protein sequence ID" value="MFD1702849.1"/>
    <property type="molecule type" value="Genomic_DNA"/>
</dbReference>
<evidence type="ECO:0008006" key="3">
    <source>
        <dbReference type="Google" id="ProtNLM"/>
    </source>
</evidence>
<proteinExistence type="predicted"/>
<evidence type="ECO:0000313" key="1">
    <source>
        <dbReference type="EMBL" id="MFD1702849.1"/>
    </source>
</evidence>
<name>A0ABW4K6J2_9HYPH</name>
<comment type="caution">
    <text evidence="1">The sequence shown here is derived from an EMBL/GenBank/DDBJ whole genome shotgun (WGS) entry which is preliminary data.</text>
</comment>
<evidence type="ECO:0000313" key="2">
    <source>
        <dbReference type="Proteomes" id="UP001597308"/>
    </source>
</evidence>
<reference evidence="2" key="1">
    <citation type="journal article" date="2019" name="Int. J. Syst. Evol. Microbiol.">
        <title>The Global Catalogue of Microorganisms (GCM) 10K type strain sequencing project: providing services to taxonomists for standard genome sequencing and annotation.</title>
        <authorList>
            <consortium name="The Broad Institute Genomics Platform"/>
            <consortium name="The Broad Institute Genome Sequencing Center for Infectious Disease"/>
            <person name="Wu L."/>
            <person name="Ma J."/>
        </authorList>
    </citation>
    <scope>NUCLEOTIDE SEQUENCE [LARGE SCALE GENOMIC DNA]</scope>
    <source>
        <strain evidence="2">KCTC 23707</strain>
    </source>
</reference>
<dbReference type="RefSeq" id="WP_378798512.1">
    <property type="nucleotide sequence ID" value="NZ_JBHUER010000004.1"/>
</dbReference>
<keyword evidence="2" id="KW-1185">Reference proteome</keyword>
<accession>A0ABW4K6J2</accession>
<dbReference type="Proteomes" id="UP001597308">
    <property type="component" value="Unassembled WGS sequence"/>
</dbReference>
<gene>
    <name evidence="1" type="ORF">ACFSCV_07510</name>
</gene>
<protein>
    <recommendedName>
        <fullName evidence="3">XRE family transcriptional regulator</fullName>
    </recommendedName>
</protein>